<sequence>MIREWQEELNGNITKLSEISEKLNMSPDQEEQLERIARRFPLSVPRYYLSLIDWSDPEDPIRKMCIPSLDELEMEGSFDTSGEAQNTVMPGMQHKYNETALILSNNQCAMYCRHCFRKRLVGVKEDEIGGDILRMAGYVADHPQINNVLITGGDFLMNSNSQIVQYLEAFCRMDQLDFIRLGSRMPVVLPGRITSDPELLDILNFYNRRKQLYLITQFNHPNECTPKAKVSIKAIQELGIPVKNQAVLLKGVNDDSNVLAKLFRSLTSWGIVGHYIFQCRPVRGVGGRFQVSIKMGCQLVNDANAKQNGLGKSADYTMSHRSGKIRILGETEEGKMLFKYQQARNRKDIGRIFALALEEDQCWLPDSNSLPV</sequence>
<dbReference type="PANTHER" id="PTHR30538:SF0">
    <property type="entry name" value="L-LYSINE 2,3-AMINOMUTASE AQ_1632-RELATED"/>
    <property type="match status" value="1"/>
</dbReference>
<evidence type="ECO:0000256" key="7">
    <source>
        <dbReference type="ARBA" id="ARBA00023014"/>
    </source>
</evidence>
<feature type="domain" description="Radical SAM core" evidence="8">
    <location>
        <begin position="106"/>
        <end position="256"/>
    </location>
</feature>
<dbReference type="InterPro" id="IPR007197">
    <property type="entry name" value="rSAM"/>
</dbReference>
<gene>
    <name evidence="9" type="ORF">SAMN02745691_00878</name>
</gene>
<reference evidence="9 10" key="1">
    <citation type="submission" date="2016-11" db="EMBL/GenBank/DDBJ databases">
        <authorList>
            <person name="Jaros S."/>
            <person name="Januszkiewicz K."/>
            <person name="Wedrychowicz H."/>
        </authorList>
    </citation>
    <scope>NUCLEOTIDE SEQUENCE [LARGE SCALE GENOMIC DNA]</scope>
    <source>
        <strain evidence="9 10">DSM 15970</strain>
    </source>
</reference>
<evidence type="ECO:0000256" key="4">
    <source>
        <dbReference type="ARBA" id="ARBA00022723"/>
    </source>
</evidence>
<dbReference type="PANTHER" id="PTHR30538">
    <property type="entry name" value="LYSINE 2,3-AMINOMUTASE-RELATED"/>
    <property type="match status" value="1"/>
</dbReference>
<dbReference type="GO" id="GO:0051539">
    <property type="term" value="F:4 iron, 4 sulfur cluster binding"/>
    <property type="evidence" value="ECO:0007669"/>
    <property type="project" value="UniProtKB-KW"/>
</dbReference>
<dbReference type="GO" id="GO:0003824">
    <property type="term" value="F:catalytic activity"/>
    <property type="evidence" value="ECO:0007669"/>
    <property type="project" value="InterPro"/>
</dbReference>
<dbReference type="STRING" id="1122934.SAMN02745691_00878"/>
<protein>
    <submittedName>
        <fullName evidence="9">KamA family protein</fullName>
    </submittedName>
</protein>
<name>A0A1M6E6V8_9FIRM</name>
<dbReference type="InterPro" id="IPR003739">
    <property type="entry name" value="Lys_aminomutase/Glu_NH3_mut"/>
</dbReference>
<accession>A0A1M6E6V8</accession>
<dbReference type="SFLD" id="SFLDS00029">
    <property type="entry name" value="Radical_SAM"/>
    <property type="match status" value="1"/>
</dbReference>
<keyword evidence="4" id="KW-0479">Metal-binding</keyword>
<comment type="cofactor">
    <cofactor evidence="1">
        <name>pyridoxal 5'-phosphate</name>
        <dbReference type="ChEBI" id="CHEBI:597326"/>
    </cofactor>
</comment>
<dbReference type="EMBL" id="FQYT01000007">
    <property type="protein sequence ID" value="SHI81226.1"/>
    <property type="molecule type" value="Genomic_DNA"/>
</dbReference>
<proteinExistence type="predicted"/>
<dbReference type="Proteomes" id="UP000184342">
    <property type="component" value="Unassembled WGS sequence"/>
</dbReference>
<dbReference type="SUPFAM" id="SSF102114">
    <property type="entry name" value="Radical SAM enzymes"/>
    <property type="match status" value="1"/>
</dbReference>
<dbReference type="Pfam" id="PF04055">
    <property type="entry name" value="Radical_SAM"/>
    <property type="match status" value="1"/>
</dbReference>
<keyword evidence="10" id="KW-1185">Reference proteome</keyword>
<evidence type="ECO:0000256" key="2">
    <source>
        <dbReference type="ARBA" id="ARBA00022485"/>
    </source>
</evidence>
<keyword evidence="2" id="KW-0004">4Fe-4S</keyword>
<dbReference type="RefSeq" id="WP_242941638.1">
    <property type="nucleotide sequence ID" value="NZ_FQYT01000007.1"/>
</dbReference>
<organism evidence="9 10">
    <name type="scientific">Parasporobacterium paucivorans DSM 15970</name>
    <dbReference type="NCBI Taxonomy" id="1122934"/>
    <lineage>
        <taxon>Bacteria</taxon>
        <taxon>Bacillati</taxon>
        <taxon>Bacillota</taxon>
        <taxon>Clostridia</taxon>
        <taxon>Lachnospirales</taxon>
        <taxon>Lachnospiraceae</taxon>
        <taxon>Parasporobacterium</taxon>
    </lineage>
</organism>
<evidence type="ECO:0000256" key="5">
    <source>
        <dbReference type="ARBA" id="ARBA00022898"/>
    </source>
</evidence>
<keyword evidence="5" id="KW-0663">Pyridoxal phosphate</keyword>
<evidence type="ECO:0000259" key="8">
    <source>
        <dbReference type="Pfam" id="PF04055"/>
    </source>
</evidence>
<evidence type="ECO:0000256" key="1">
    <source>
        <dbReference type="ARBA" id="ARBA00001933"/>
    </source>
</evidence>
<evidence type="ECO:0000313" key="9">
    <source>
        <dbReference type="EMBL" id="SHI81226.1"/>
    </source>
</evidence>
<dbReference type="Gene3D" id="3.20.20.70">
    <property type="entry name" value="Aldolase class I"/>
    <property type="match status" value="1"/>
</dbReference>
<evidence type="ECO:0000256" key="3">
    <source>
        <dbReference type="ARBA" id="ARBA00022691"/>
    </source>
</evidence>
<dbReference type="InterPro" id="IPR058240">
    <property type="entry name" value="rSAM_sf"/>
</dbReference>
<keyword evidence="7" id="KW-0411">Iron-sulfur</keyword>
<keyword evidence="6" id="KW-0408">Iron</keyword>
<dbReference type="SFLD" id="SFLDG01070">
    <property type="entry name" value="PLP-dependent"/>
    <property type="match status" value="1"/>
</dbReference>
<dbReference type="AlphaFoldDB" id="A0A1M6E6V8"/>
<keyword evidence="3" id="KW-0949">S-adenosyl-L-methionine</keyword>
<dbReference type="GO" id="GO:0046872">
    <property type="term" value="F:metal ion binding"/>
    <property type="evidence" value="ECO:0007669"/>
    <property type="project" value="UniProtKB-KW"/>
</dbReference>
<dbReference type="InterPro" id="IPR013785">
    <property type="entry name" value="Aldolase_TIM"/>
</dbReference>
<dbReference type="NCBIfam" id="TIGR00238">
    <property type="entry name" value="KamA family radical SAM protein"/>
    <property type="match status" value="1"/>
</dbReference>
<evidence type="ECO:0000313" key="10">
    <source>
        <dbReference type="Proteomes" id="UP000184342"/>
    </source>
</evidence>
<evidence type="ECO:0000256" key="6">
    <source>
        <dbReference type="ARBA" id="ARBA00023004"/>
    </source>
</evidence>